<evidence type="ECO:0000256" key="5">
    <source>
        <dbReference type="ARBA" id="ARBA00023033"/>
    </source>
</evidence>
<dbReference type="SUPFAM" id="SSF54373">
    <property type="entry name" value="FAD-linked reductases, C-terminal domain"/>
    <property type="match status" value="1"/>
</dbReference>
<keyword evidence="3" id="KW-0274">FAD</keyword>
<evidence type="ECO:0000256" key="1">
    <source>
        <dbReference type="ARBA" id="ARBA00007992"/>
    </source>
</evidence>
<dbReference type="InterPro" id="IPR036188">
    <property type="entry name" value="FAD/NAD-bd_sf"/>
</dbReference>
<dbReference type="GO" id="GO:0004497">
    <property type="term" value="F:monooxygenase activity"/>
    <property type="evidence" value="ECO:0007669"/>
    <property type="project" value="UniProtKB-KW"/>
</dbReference>
<dbReference type="Pfam" id="PF01494">
    <property type="entry name" value="FAD_binding_3"/>
    <property type="match status" value="1"/>
</dbReference>
<evidence type="ECO:0000256" key="4">
    <source>
        <dbReference type="ARBA" id="ARBA00023002"/>
    </source>
</evidence>
<accession>A0AAN7ZR43</accession>
<evidence type="ECO:0000259" key="6">
    <source>
        <dbReference type="Pfam" id="PF01494"/>
    </source>
</evidence>
<dbReference type="SUPFAM" id="SSF51905">
    <property type="entry name" value="FAD/NAD(P)-binding domain"/>
    <property type="match status" value="1"/>
</dbReference>
<dbReference type="PANTHER" id="PTHR13789">
    <property type="entry name" value="MONOOXYGENASE"/>
    <property type="match status" value="1"/>
</dbReference>
<gene>
    <name evidence="7" type="ORF">LTR97_011197</name>
</gene>
<dbReference type="PANTHER" id="PTHR13789:SF147">
    <property type="entry name" value="PUTATIVE (AFU_ORTHOLOGUE AFUA_2G01950)-RELATED"/>
    <property type="match status" value="1"/>
</dbReference>
<dbReference type="Gene3D" id="3.50.50.60">
    <property type="entry name" value="FAD/NAD(P)-binding domain"/>
    <property type="match status" value="1"/>
</dbReference>
<keyword evidence="4" id="KW-0560">Oxidoreductase</keyword>
<dbReference type="InterPro" id="IPR050493">
    <property type="entry name" value="FAD-dep_Monooxygenase_BioMet"/>
</dbReference>
<dbReference type="Proteomes" id="UP001310594">
    <property type="component" value="Unassembled WGS sequence"/>
</dbReference>
<keyword evidence="5" id="KW-0503">Monooxygenase</keyword>
<evidence type="ECO:0000256" key="3">
    <source>
        <dbReference type="ARBA" id="ARBA00022827"/>
    </source>
</evidence>
<feature type="domain" description="FAD-binding" evidence="6">
    <location>
        <begin position="9"/>
        <end position="360"/>
    </location>
</feature>
<keyword evidence="2" id="KW-0285">Flavoprotein</keyword>
<evidence type="ECO:0000313" key="8">
    <source>
        <dbReference type="Proteomes" id="UP001310594"/>
    </source>
</evidence>
<evidence type="ECO:0000313" key="7">
    <source>
        <dbReference type="EMBL" id="KAK5692024.1"/>
    </source>
</evidence>
<comment type="caution">
    <text evidence="7">The sequence shown here is derived from an EMBL/GenBank/DDBJ whole genome shotgun (WGS) entry which is preliminary data.</text>
</comment>
<name>A0AAN7ZR43_9PEZI</name>
<dbReference type="GO" id="GO:0071949">
    <property type="term" value="F:FAD binding"/>
    <property type="evidence" value="ECO:0007669"/>
    <property type="project" value="InterPro"/>
</dbReference>
<comment type="similarity">
    <text evidence="1">Belongs to the paxM FAD-dependent monooxygenase family.</text>
</comment>
<sequence>MGSLDSVRLDVKVIGAGIAGLACALALRRKGHTVTIYEKGPELYEDGAGLQLFPNATRIIHQWGLQDDFVKVVNQPKVMTVRRFNDNETIGEIPHNPMSEWEYGYPHWQIYRPDLQNLLAAAASKAGVRVEFGHAVTSINAEDGTTILDDGTELASDLIVAADGIGSRARSAISPVTAKSYNESCFRAVVPKAKMLQDPETARLMAGDLSMVWVGPGAAVLGYALAGGELYNILLSIPRSSDTEVGRWNQPADLAEVRSHLTDFCTPVKNVWGLVDSCAKWELGDVPKIESYVSRSGKFVLVGDSAHAIVPHAGQGGAMALEDAAALAEFLDPLTLSSSAELPGRMQAYHDFRQPRIEHIRRMAYGNAKMLTLPNGPEQEQRDKMWAGMTAKWKAAYEQMGEEAFKTRVEPDPHAADLRSLEGRAYVHGYDTAAEARKAVASIAL</sequence>
<organism evidence="7 8">
    <name type="scientific">Elasticomyces elasticus</name>
    <dbReference type="NCBI Taxonomy" id="574655"/>
    <lineage>
        <taxon>Eukaryota</taxon>
        <taxon>Fungi</taxon>
        <taxon>Dikarya</taxon>
        <taxon>Ascomycota</taxon>
        <taxon>Pezizomycotina</taxon>
        <taxon>Dothideomycetes</taxon>
        <taxon>Dothideomycetidae</taxon>
        <taxon>Mycosphaerellales</taxon>
        <taxon>Teratosphaeriaceae</taxon>
        <taxon>Elasticomyces</taxon>
    </lineage>
</organism>
<dbReference type="PRINTS" id="PR00420">
    <property type="entry name" value="RNGMNOXGNASE"/>
</dbReference>
<dbReference type="InterPro" id="IPR002938">
    <property type="entry name" value="FAD-bd"/>
</dbReference>
<dbReference type="EMBL" id="JAVRQU010000020">
    <property type="protein sequence ID" value="KAK5692024.1"/>
    <property type="molecule type" value="Genomic_DNA"/>
</dbReference>
<dbReference type="AlphaFoldDB" id="A0AAN7ZR43"/>
<reference evidence="7" key="1">
    <citation type="submission" date="2023-08" db="EMBL/GenBank/DDBJ databases">
        <title>Black Yeasts Isolated from many extreme environments.</title>
        <authorList>
            <person name="Coleine C."/>
            <person name="Stajich J.E."/>
            <person name="Selbmann L."/>
        </authorList>
    </citation>
    <scope>NUCLEOTIDE SEQUENCE</scope>
    <source>
        <strain evidence="7">CCFEE 5810</strain>
    </source>
</reference>
<evidence type="ECO:0000256" key="2">
    <source>
        <dbReference type="ARBA" id="ARBA00022630"/>
    </source>
</evidence>
<proteinExistence type="inferred from homology"/>
<protein>
    <recommendedName>
        <fullName evidence="6">FAD-binding domain-containing protein</fullName>
    </recommendedName>
</protein>